<sequence>MSLTRQYFKRGVRQELRQLLVCFDDGGVGLVAVEDERFGLDAREPVRAEGSPDIVELLGQA</sequence>
<protein>
    <submittedName>
        <fullName evidence="1">Uncharacterized protein</fullName>
    </submittedName>
</protein>
<dbReference type="EMBL" id="BAAANE010000004">
    <property type="protein sequence ID" value="GAA1636685.1"/>
    <property type="molecule type" value="Genomic_DNA"/>
</dbReference>
<gene>
    <name evidence="1" type="ORF">GCM10009744_27220</name>
</gene>
<accession>A0ABP4R4Y7</accession>
<keyword evidence="2" id="KW-1185">Reference proteome</keyword>
<proteinExistence type="predicted"/>
<evidence type="ECO:0000313" key="2">
    <source>
        <dbReference type="Proteomes" id="UP001501319"/>
    </source>
</evidence>
<dbReference type="RefSeq" id="WP_344111573.1">
    <property type="nucleotide sequence ID" value="NZ_BAAANE010000004.1"/>
</dbReference>
<dbReference type="Proteomes" id="UP001501319">
    <property type="component" value="Unassembled WGS sequence"/>
</dbReference>
<organism evidence="1 2">
    <name type="scientific">Kribbella alba</name>
    <dbReference type="NCBI Taxonomy" id="190197"/>
    <lineage>
        <taxon>Bacteria</taxon>
        <taxon>Bacillati</taxon>
        <taxon>Actinomycetota</taxon>
        <taxon>Actinomycetes</taxon>
        <taxon>Propionibacteriales</taxon>
        <taxon>Kribbellaceae</taxon>
        <taxon>Kribbella</taxon>
    </lineage>
</organism>
<reference evidence="2" key="1">
    <citation type="journal article" date="2019" name="Int. J. Syst. Evol. Microbiol.">
        <title>The Global Catalogue of Microorganisms (GCM) 10K type strain sequencing project: providing services to taxonomists for standard genome sequencing and annotation.</title>
        <authorList>
            <consortium name="The Broad Institute Genomics Platform"/>
            <consortium name="The Broad Institute Genome Sequencing Center for Infectious Disease"/>
            <person name="Wu L."/>
            <person name="Ma J."/>
        </authorList>
    </citation>
    <scope>NUCLEOTIDE SEQUENCE [LARGE SCALE GENOMIC DNA]</scope>
    <source>
        <strain evidence="2">JCM 14306</strain>
    </source>
</reference>
<evidence type="ECO:0000313" key="1">
    <source>
        <dbReference type="EMBL" id="GAA1636685.1"/>
    </source>
</evidence>
<comment type="caution">
    <text evidence="1">The sequence shown here is derived from an EMBL/GenBank/DDBJ whole genome shotgun (WGS) entry which is preliminary data.</text>
</comment>
<name>A0ABP4R4Y7_9ACTN</name>